<evidence type="ECO:0000313" key="3">
    <source>
        <dbReference type="Proteomes" id="UP001500902"/>
    </source>
</evidence>
<accession>A0ABP7B420</accession>
<protein>
    <submittedName>
        <fullName evidence="2">SAM-dependent methyltransferase</fullName>
    </submittedName>
</protein>
<dbReference type="GO" id="GO:0008168">
    <property type="term" value="F:methyltransferase activity"/>
    <property type="evidence" value="ECO:0007669"/>
    <property type="project" value="UniProtKB-KW"/>
</dbReference>
<gene>
    <name evidence="2" type="ORF">GCM10022224_007660</name>
</gene>
<dbReference type="InterPro" id="IPR029063">
    <property type="entry name" value="SAM-dependent_MTases_sf"/>
</dbReference>
<dbReference type="RefSeq" id="WP_344872971.1">
    <property type="nucleotide sequence ID" value="NZ_BAAAZP010000009.1"/>
</dbReference>
<dbReference type="PIRSF" id="PIRSF017393">
    <property type="entry name" value="MTase_SAV2177"/>
    <property type="match status" value="1"/>
</dbReference>
<keyword evidence="2" id="KW-0808">Transferase</keyword>
<comment type="caution">
    <text evidence="2">The sequence shown here is derived from an EMBL/GenBank/DDBJ whole genome shotgun (WGS) entry which is preliminary data.</text>
</comment>
<name>A0ABP7B420_9ACTN</name>
<dbReference type="Gene3D" id="3.40.50.150">
    <property type="entry name" value="Vaccinia Virus protein VP39"/>
    <property type="match status" value="1"/>
</dbReference>
<evidence type="ECO:0000256" key="1">
    <source>
        <dbReference type="SAM" id="MobiDB-lite"/>
    </source>
</evidence>
<dbReference type="GO" id="GO:0032259">
    <property type="term" value="P:methylation"/>
    <property type="evidence" value="ECO:0007669"/>
    <property type="project" value="UniProtKB-KW"/>
</dbReference>
<organism evidence="2 3">
    <name type="scientific">Nonomuraea antimicrobica</name>
    <dbReference type="NCBI Taxonomy" id="561173"/>
    <lineage>
        <taxon>Bacteria</taxon>
        <taxon>Bacillati</taxon>
        <taxon>Actinomycetota</taxon>
        <taxon>Actinomycetes</taxon>
        <taxon>Streptosporangiales</taxon>
        <taxon>Streptosporangiaceae</taxon>
        <taxon>Nonomuraea</taxon>
    </lineage>
</organism>
<keyword evidence="3" id="KW-1185">Reference proteome</keyword>
<reference evidence="3" key="1">
    <citation type="journal article" date="2019" name="Int. J. Syst. Evol. Microbiol.">
        <title>The Global Catalogue of Microorganisms (GCM) 10K type strain sequencing project: providing services to taxonomists for standard genome sequencing and annotation.</title>
        <authorList>
            <consortium name="The Broad Institute Genomics Platform"/>
            <consortium name="The Broad Institute Genome Sequencing Center for Infectious Disease"/>
            <person name="Wu L."/>
            <person name="Ma J."/>
        </authorList>
    </citation>
    <scope>NUCLEOTIDE SEQUENCE [LARGE SCALE GENOMIC DNA]</scope>
    <source>
        <strain evidence="3">JCM 16904</strain>
    </source>
</reference>
<evidence type="ECO:0000313" key="2">
    <source>
        <dbReference type="EMBL" id="GAA3647296.1"/>
    </source>
</evidence>
<keyword evidence="2" id="KW-0489">Methyltransferase</keyword>
<dbReference type="SUPFAM" id="SSF53335">
    <property type="entry name" value="S-adenosyl-L-methionine-dependent methyltransferases"/>
    <property type="match status" value="1"/>
</dbReference>
<feature type="region of interest" description="Disordered" evidence="1">
    <location>
        <begin position="249"/>
        <end position="272"/>
    </location>
</feature>
<dbReference type="Pfam" id="PF04672">
    <property type="entry name" value="Methyltransf_19"/>
    <property type="match status" value="1"/>
</dbReference>
<dbReference type="Proteomes" id="UP001500902">
    <property type="component" value="Unassembled WGS sequence"/>
</dbReference>
<sequence>MTSDPGTQVPDSQALLSRVDTGVPHPARVWNHWLGGKDNYAADREVGDQILMVAPELAVIARAERQFLGRVVRMAVDAGIRQFLDIGTGVPTADNTHEVAQRAAPESAIVYVDNDPIVLAHARALLRGTKAGTTAYLDADLRDPETILRDARATLAFDRPVCLLLLGILEFVPGLDHAYEIVRTLTGALPSGSLLAIASSVRSPAMDEAATLWNGGGGTTITLRSPKELEGFLEGMEVLEPGVVSLPGWRPEPGTQYTDREVSQYGGVARKP</sequence>
<dbReference type="EMBL" id="BAAAZP010000009">
    <property type="protein sequence ID" value="GAA3647296.1"/>
    <property type="molecule type" value="Genomic_DNA"/>
</dbReference>
<proteinExistence type="predicted"/>
<dbReference type="InterPro" id="IPR006764">
    <property type="entry name" value="SAM_dep_MeTrfase_SAV2177_type"/>
</dbReference>